<dbReference type="STRING" id="929713.NIASO_05365"/>
<dbReference type="PANTHER" id="PTHR43179">
    <property type="entry name" value="RHAMNOSYLTRANSFERASE WBBL"/>
    <property type="match status" value="1"/>
</dbReference>
<reference evidence="2 3" key="1">
    <citation type="submission" date="2013-12" db="EMBL/GenBank/DDBJ databases">
        <authorList>
            <consortium name="DOE Joint Genome Institute"/>
            <person name="Eisen J."/>
            <person name="Huntemann M."/>
            <person name="Han J."/>
            <person name="Chen A."/>
            <person name="Kyrpides N."/>
            <person name="Mavromatis K."/>
            <person name="Markowitz V."/>
            <person name="Palaniappan K."/>
            <person name="Ivanova N."/>
            <person name="Schaumberg A."/>
            <person name="Pati A."/>
            <person name="Liolios K."/>
            <person name="Nordberg H.P."/>
            <person name="Cantor M.N."/>
            <person name="Hua S.X."/>
            <person name="Woyke T."/>
        </authorList>
    </citation>
    <scope>NUCLEOTIDE SEQUENCE [LARGE SCALE GENOMIC DNA]</scope>
    <source>
        <strain evidence="3">DSM 19437</strain>
    </source>
</reference>
<dbReference type="InterPro" id="IPR001173">
    <property type="entry name" value="Glyco_trans_2-like"/>
</dbReference>
<dbReference type="AlphaFoldDB" id="W0F2P0"/>
<name>W0F2P0_9BACT</name>
<dbReference type="Pfam" id="PF00535">
    <property type="entry name" value="Glycos_transf_2"/>
    <property type="match status" value="1"/>
</dbReference>
<evidence type="ECO:0000313" key="3">
    <source>
        <dbReference type="Proteomes" id="UP000003586"/>
    </source>
</evidence>
<dbReference type="Proteomes" id="UP000003586">
    <property type="component" value="Chromosome"/>
</dbReference>
<dbReference type="PANTHER" id="PTHR43179:SF7">
    <property type="entry name" value="RHAMNOSYLTRANSFERASE WBBL"/>
    <property type="match status" value="1"/>
</dbReference>
<feature type="domain" description="Glycosyltransferase 2-like" evidence="1">
    <location>
        <begin position="4"/>
        <end position="124"/>
    </location>
</feature>
<evidence type="ECO:0000313" key="2">
    <source>
        <dbReference type="EMBL" id="AHF17300.1"/>
    </source>
</evidence>
<dbReference type="KEGG" id="nso:NIASO_05365"/>
<gene>
    <name evidence="2" type="ORF">NIASO_05365</name>
</gene>
<dbReference type="HOGENOM" id="CLU_023845_0_5_10"/>
<dbReference type="RefSeq" id="WP_008582983.1">
    <property type="nucleotide sequence ID" value="NZ_CP007035.1"/>
</dbReference>
<dbReference type="InterPro" id="IPR029044">
    <property type="entry name" value="Nucleotide-diphossugar_trans"/>
</dbReference>
<protein>
    <recommendedName>
        <fullName evidence="1">Glycosyltransferase 2-like domain-containing protein</fullName>
    </recommendedName>
</protein>
<evidence type="ECO:0000259" key="1">
    <source>
        <dbReference type="Pfam" id="PF00535"/>
    </source>
</evidence>
<dbReference type="Gene3D" id="3.90.550.10">
    <property type="entry name" value="Spore Coat Polysaccharide Biosynthesis Protein SpsA, Chain A"/>
    <property type="match status" value="1"/>
</dbReference>
<sequence>MRYSIIIINYKTPQLVVQCLQSIYAGTADAIEVIVVDNDSADNSEQLIRQAYPQVQWFQMGYNSGFARANNQGIRLSKGEIVLLLNSDTVNNNNAISTCFDRFNNDRFIACGVQLLNEDGSPQISGNFFMKGGLNYLMTLPYTGELIRRIAVGSGVKKTNIAEATSTIEVDWINGAFLMVKKSAIEKAGLMDEDFFLYSEESEWCSRLKKLGALCIYGDLNIYHLEGGSSKDVFNSKRKGYRDYSDKKGLQIMVSNFLGFRKQYGIGWYVFHQAIHLFNIPVYFFIVVLKSLVLTPGVKKEWKEWLGYVKNVFKALSLTPRIIANRPYFYKML</sequence>
<dbReference type="eggNOG" id="COG1216">
    <property type="taxonomic scope" value="Bacteria"/>
</dbReference>
<organism evidence="2 3">
    <name type="scientific">Niabella soli DSM 19437</name>
    <dbReference type="NCBI Taxonomy" id="929713"/>
    <lineage>
        <taxon>Bacteria</taxon>
        <taxon>Pseudomonadati</taxon>
        <taxon>Bacteroidota</taxon>
        <taxon>Chitinophagia</taxon>
        <taxon>Chitinophagales</taxon>
        <taxon>Chitinophagaceae</taxon>
        <taxon>Niabella</taxon>
    </lineage>
</organism>
<dbReference type="CDD" id="cd04186">
    <property type="entry name" value="GT_2_like_c"/>
    <property type="match status" value="1"/>
</dbReference>
<accession>W0F2P0</accession>
<dbReference type="EMBL" id="CP007035">
    <property type="protein sequence ID" value="AHF17300.1"/>
    <property type="molecule type" value="Genomic_DNA"/>
</dbReference>
<dbReference type="OrthoDB" id="9771846at2"/>
<keyword evidence="3" id="KW-1185">Reference proteome</keyword>
<dbReference type="SUPFAM" id="SSF53448">
    <property type="entry name" value="Nucleotide-diphospho-sugar transferases"/>
    <property type="match status" value="1"/>
</dbReference>
<proteinExistence type="predicted"/>